<comment type="caution">
    <text evidence="4">The sequence shown here is derived from an EMBL/GenBank/DDBJ whole genome shotgun (WGS) entry which is preliminary data.</text>
</comment>
<gene>
    <name evidence="4" type="ORF">Fot_55649</name>
</gene>
<keyword evidence="4" id="KW-0645">Protease</keyword>
<dbReference type="PANTHER" id="PTHR47965:SF22">
    <property type="entry name" value="EUKARYOTIC ASPARTYL PROTEASE FAMILY PROTEIN"/>
    <property type="match status" value="1"/>
</dbReference>
<evidence type="ECO:0000259" key="2">
    <source>
        <dbReference type="Pfam" id="PF14541"/>
    </source>
</evidence>
<dbReference type="Pfam" id="PF14543">
    <property type="entry name" value="TAXi_N"/>
    <property type="match status" value="1"/>
</dbReference>
<reference evidence="5" key="1">
    <citation type="submission" date="2024-07" db="EMBL/GenBank/DDBJ databases">
        <title>Two chromosome-level genome assemblies of Korean endemic species Abeliophyllum distichum and Forsythia ovata (Oleaceae).</title>
        <authorList>
            <person name="Jang H."/>
        </authorList>
    </citation>
    <scope>NUCLEOTIDE SEQUENCE [LARGE SCALE GENOMIC DNA]</scope>
</reference>
<dbReference type="Pfam" id="PF14541">
    <property type="entry name" value="TAXi_C"/>
    <property type="match status" value="1"/>
</dbReference>
<dbReference type="EMBL" id="JBFOLJ010000028">
    <property type="protein sequence ID" value="KAL2458619.1"/>
    <property type="molecule type" value="Genomic_DNA"/>
</dbReference>
<feature type="domain" description="Xylanase inhibitor N-terminal" evidence="3">
    <location>
        <begin position="30"/>
        <end position="143"/>
    </location>
</feature>
<dbReference type="InterPro" id="IPR032861">
    <property type="entry name" value="TAXi_N"/>
</dbReference>
<evidence type="ECO:0000313" key="5">
    <source>
        <dbReference type="Proteomes" id="UP001604277"/>
    </source>
</evidence>
<sequence length="259" mass="27566">MDTTVHRIGLLGVTRLNARSPSPMPVQTCSRMPKTGCTCYNIPDNPAINTYYDGGVVSEDVLSIQSTNGLNSGQLFNIPLFIFSCVPSFLAAGLANGVKGTAGLGGSLIALPSQLACVFSFQRKFAICLSSSTSSNGVIFFGNGPYVLLPGIDVSKSLIYTPPIKNPFGIGSVLFLKVPSSEYFIGLKSIRINGKSVPLNKTLLSIDEEGHGGTKISTFTPYTVMQTSIYNALITAFMKELANVTRVVPVVPFGGRLRL</sequence>
<evidence type="ECO:0000313" key="4">
    <source>
        <dbReference type="EMBL" id="KAL2458619.1"/>
    </source>
</evidence>
<dbReference type="InterPro" id="IPR001461">
    <property type="entry name" value="Aspartic_peptidase_A1"/>
</dbReference>
<dbReference type="SUPFAM" id="SSF50630">
    <property type="entry name" value="Acid proteases"/>
    <property type="match status" value="1"/>
</dbReference>
<name>A0ABD1P693_9LAMI</name>
<dbReference type="Gene3D" id="2.40.70.10">
    <property type="entry name" value="Acid Proteases"/>
    <property type="match status" value="2"/>
</dbReference>
<dbReference type="Proteomes" id="UP001604277">
    <property type="component" value="Unassembled WGS sequence"/>
</dbReference>
<dbReference type="PANTHER" id="PTHR47965">
    <property type="entry name" value="ASPARTYL PROTEASE-RELATED"/>
    <property type="match status" value="1"/>
</dbReference>
<protein>
    <submittedName>
        <fullName evidence="4">Eukaryotic aspartyl protease family protein</fullName>
    </submittedName>
</protein>
<dbReference type="GO" id="GO:0006508">
    <property type="term" value="P:proteolysis"/>
    <property type="evidence" value="ECO:0007669"/>
    <property type="project" value="UniProtKB-KW"/>
</dbReference>
<feature type="domain" description="Xylanase inhibitor C-terminal" evidence="2">
    <location>
        <begin position="182"/>
        <end position="254"/>
    </location>
</feature>
<proteinExistence type="inferred from homology"/>
<dbReference type="InterPro" id="IPR032799">
    <property type="entry name" value="TAXi_C"/>
</dbReference>
<accession>A0ABD1P693</accession>
<dbReference type="InterPro" id="IPR021109">
    <property type="entry name" value="Peptidase_aspartic_dom_sf"/>
</dbReference>
<keyword evidence="4" id="KW-0378">Hydrolase</keyword>
<evidence type="ECO:0000259" key="3">
    <source>
        <dbReference type="Pfam" id="PF14543"/>
    </source>
</evidence>
<dbReference type="AlphaFoldDB" id="A0ABD1P693"/>
<dbReference type="GO" id="GO:0008233">
    <property type="term" value="F:peptidase activity"/>
    <property type="evidence" value="ECO:0007669"/>
    <property type="project" value="UniProtKB-KW"/>
</dbReference>
<keyword evidence="5" id="KW-1185">Reference proteome</keyword>
<comment type="similarity">
    <text evidence="1">Belongs to the peptidase A1 family.</text>
</comment>
<evidence type="ECO:0000256" key="1">
    <source>
        <dbReference type="ARBA" id="ARBA00007447"/>
    </source>
</evidence>
<organism evidence="4 5">
    <name type="scientific">Forsythia ovata</name>
    <dbReference type="NCBI Taxonomy" id="205694"/>
    <lineage>
        <taxon>Eukaryota</taxon>
        <taxon>Viridiplantae</taxon>
        <taxon>Streptophyta</taxon>
        <taxon>Embryophyta</taxon>
        <taxon>Tracheophyta</taxon>
        <taxon>Spermatophyta</taxon>
        <taxon>Magnoliopsida</taxon>
        <taxon>eudicotyledons</taxon>
        <taxon>Gunneridae</taxon>
        <taxon>Pentapetalae</taxon>
        <taxon>asterids</taxon>
        <taxon>lamiids</taxon>
        <taxon>Lamiales</taxon>
        <taxon>Oleaceae</taxon>
        <taxon>Forsythieae</taxon>
        <taxon>Forsythia</taxon>
    </lineage>
</organism>